<dbReference type="AlphaFoldDB" id="A0A1L7SWV5"/>
<reference evidence="3" key="1">
    <citation type="journal article" date="2016" name="Genome Biol. Evol.">
        <title>Comparative 'omics' of the Fusarium fujikuroi species complex highlights differences in genetic potential and metabolite synthesis.</title>
        <authorList>
            <person name="Niehaus E.-M."/>
            <person name="Muensterkoetter M."/>
            <person name="Proctor R.H."/>
            <person name="Brown D.W."/>
            <person name="Sharon A."/>
            <person name="Idan Y."/>
            <person name="Oren-Young L."/>
            <person name="Sieber C.M."/>
            <person name="Novak O."/>
            <person name="Pencik A."/>
            <person name="Tarkowska D."/>
            <person name="Hromadova K."/>
            <person name="Freeman S."/>
            <person name="Maymon M."/>
            <person name="Elazar M."/>
            <person name="Youssef S.A."/>
            <person name="El-Shabrawy E.S.M."/>
            <person name="Shalaby A.B.A."/>
            <person name="Houterman P."/>
            <person name="Brock N.L."/>
            <person name="Burkhardt I."/>
            <person name="Tsavkelova E.A."/>
            <person name="Dickschat J.S."/>
            <person name="Galuszka P."/>
            <person name="Gueldener U."/>
            <person name="Tudzynski B."/>
        </authorList>
    </citation>
    <scope>NUCLEOTIDE SEQUENCE [LARGE SCALE GENOMIC DNA]</scope>
    <source>
        <strain evidence="3">MRC7560</strain>
    </source>
</reference>
<proteinExistence type="predicted"/>
<dbReference type="VEuPathDB" id="FungiDB:FMAN_05481"/>
<keyword evidence="3" id="KW-1185">Reference proteome</keyword>
<evidence type="ECO:0000313" key="2">
    <source>
        <dbReference type="EMBL" id="CVK87571.1"/>
    </source>
</evidence>
<feature type="compositionally biased region" description="Low complexity" evidence="1">
    <location>
        <begin position="8"/>
        <end position="29"/>
    </location>
</feature>
<feature type="region of interest" description="Disordered" evidence="1">
    <location>
        <begin position="48"/>
        <end position="91"/>
    </location>
</feature>
<evidence type="ECO:0000313" key="3">
    <source>
        <dbReference type="Proteomes" id="UP000184255"/>
    </source>
</evidence>
<comment type="caution">
    <text evidence="2">The sequence shown here is derived from an EMBL/GenBank/DDBJ whole genome shotgun (WGS) entry which is preliminary data.</text>
</comment>
<sequence>MPSDSENSGSEISGAEVSGSEISGSGISDSWHKFDDLADRYDLLSLSWEDLGEPPKEPGSPTAGTEGKQESHGTDTEEQHAMPSEEAQAQGFSDDITQIRACAVFIQCRCMPHPPSEPSKYYLLRVHPDLNHSVDLFNAFPSLHDTDSVEENVRFRLDIQHTLWSVANNSSYDSKHFYCSRAVAEGVHGNLAARNS</sequence>
<feature type="region of interest" description="Disordered" evidence="1">
    <location>
        <begin position="1"/>
        <end position="29"/>
    </location>
</feature>
<protein>
    <submittedName>
        <fullName evidence="2">Uncharacterized protein</fullName>
    </submittedName>
</protein>
<dbReference type="Proteomes" id="UP000184255">
    <property type="component" value="Unassembled WGS sequence"/>
</dbReference>
<name>A0A1L7SWV5_FUSMA</name>
<dbReference type="RefSeq" id="XP_041678777.1">
    <property type="nucleotide sequence ID" value="XM_041827856.1"/>
</dbReference>
<evidence type="ECO:0000256" key="1">
    <source>
        <dbReference type="SAM" id="MobiDB-lite"/>
    </source>
</evidence>
<dbReference type="EMBL" id="FCQH01000002">
    <property type="protein sequence ID" value="CVK87571.1"/>
    <property type="molecule type" value="Genomic_DNA"/>
</dbReference>
<gene>
    <name evidence="2" type="ORF">FMAN_05481</name>
</gene>
<dbReference type="GeneID" id="65084747"/>
<accession>A0A1L7SWV5</accession>
<feature type="compositionally biased region" description="Basic and acidic residues" evidence="1">
    <location>
        <begin position="67"/>
        <end position="80"/>
    </location>
</feature>
<organism evidence="2 3">
    <name type="scientific">Fusarium mangiferae</name>
    <name type="common">Mango malformation disease fungus</name>
    <dbReference type="NCBI Taxonomy" id="192010"/>
    <lineage>
        <taxon>Eukaryota</taxon>
        <taxon>Fungi</taxon>
        <taxon>Dikarya</taxon>
        <taxon>Ascomycota</taxon>
        <taxon>Pezizomycotina</taxon>
        <taxon>Sordariomycetes</taxon>
        <taxon>Hypocreomycetidae</taxon>
        <taxon>Hypocreales</taxon>
        <taxon>Nectriaceae</taxon>
        <taxon>Fusarium</taxon>
        <taxon>Fusarium fujikuroi species complex</taxon>
    </lineage>
</organism>